<protein>
    <submittedName>
        <fullName evidence="5">3-hydroxy-3-methylglutaryl-coenzyme A (HMG-CoA) reductase isozyme</fullName>
        <ecNumber evidence="5">1.1.1.34</ecNumber>
    </submittedName>
</protein>
<accession>A0ABR2WMA7</accession>
<dbReference type="SUPFAM" id="SSF56542">
    <property type="entry name" value="Substrate-binding domain of HMG-CoA reductase"/>
    <property type="match status" value="1"/>
</dbReference>
<keyword evidence="3" id="KW-0472">Membrane</keyword>
<dbReference type="GO" id="GO:0004420">
    <property type="term" value="F:hydroxymethylglutaryl-CoA reductase (NADPH) activity"/>
    <property type="evidence" value="ECO:0007669"/>
    <property type="project" value="UniProtKB-EC"/>
</dbReference>
<feature type="transmembrane region" description="Helical" evidence="3">
    <location>
        <begin position="20"/>
        <end position="36"/>
    </location>
</feature>
<dbReference type="Gene3D" id="1.10.3270.10">
    <property type="entry name" value="HMGR, N-terminal domain"/>
    <property type="match status" value="1"/>
</dbReference>
<sequence length="812" mass="88531">MSISPVRTAVLRSAKNPIEVIILCLIVFSCAYYAIWHNIRYSNLFAEQFPKQSNITLVHVDNQFTPISQLDVHKYEGIRRFHLKQVLVSSSKYTLTEASNIEVTHATLSSISELDQYLSQNVTVSDTSGSYTYQSDLCFKLDDSTCFSSKSDLTNLNSPTHVLSYIFDSNDEGKESLIAQWEDKASTAHVTNVVPPTFSSDGTTAHWLVTLLTYGSFKVKELVDQANSAEVTLVLIAYVLMHGTIALLFINMRGIGSKITLAVAVLMSSISAFILALVTVRALDIPINLVMLSEAIPFLVITIGFEKPHTLTKAVLFAKGSTQAETTADSGEGAITSISVQDKVLSGVQSVSGAILKSYFLEIALLLCGAFSNVHGLKEFSALAALILFFDCIFLFTFYTAVLTIKLDLMRIREERIYGGKKGPTNASPAFIKRLTIEALKDNVGVDSVKRLENPTVGRIKLLMIFGFLATHIFNICSPLNNDSTKDFAAISLDFDDPSIRSSLDLLLSNHQSNSAQNGLPLIVDISAPLVFRLVNSQSAIRELMESAYVIAHLIDLYMKDTIVYILTFFCLVASLIFNAYLYNLSKTESCEAESYPTSATTVHPTVTNQPPTPSIVSTSKTLTKTEVSTDDIIRPVEECLSILNSELGPHGLTDAEVLNLVSSGKIAPYALEKAMKDHVRAVKIRRALISRSSTTQTLEDSLLPVEHYDYSKVTGQCCENVIGYIPIPVGIAGPLNIDGHSYHIPMATTEGCLIASTARGCKAINAGGGSITILTNDGMARGPVLQFPNITHAGVCKTWVEGEGFEFILGD</sequence>
<feature type="transmembrane region" description="Helical" evidence="3">
    <location>
        <begin position="231"/>
        <end position="252"/>
    </location>
</feature>
<dbReference type="PANTHER" id="PTHR10572:SF24">
    <property type="entry name" value="3-HYDROXY-3-METHYLGLUTARYL-COENZYME A REDUCTASE"/>
    <property type="match status" value="1"/>
</dbReference>
<dbReference type="Pfam" id="PF00368">
    <property type="entry name" value="HMG-CoA_red"/>
    <property type="match status" value="1"/>
</dbReference>
<dbReference type="Gene3D" id="3.30.70.420">
    <property type="entry name" value="Hydroxymethylglutaryl-CoA reductase, class I/II, NAD/NADP-binding domain"/>
    <property type="match status" value="1"/>
</dbReference>
<evidence type="ECO:0000256" key="2">
    <source>
        <dbReference type="ARBA" id="ARBA00023002"/>
    </source>
</evidence>
<organism evidence="5 6">
    <name type="scientific">Basidiobolus ranarum</name>
    <dbReference type="NCBI Taxonomy" id="34480"/>
    <lineage>
        <taxon>Eukaryota</taxon>
        <taxon>Fungi</taxon>
        <taxon>Fungi incertae sedis</taxon>
        <taxon>Zoopagomycota</taxon>
        <taxon>Entomophthoromycotina</taxon>
        <taxon>Basidiobolomycetes</taxon>
        <taxon>Basidiobolales</taxon>
        <taxon>Basidiobolaceae</taxon>
        <taxon>Basidiobolus</taxon>
    </lineage>
</organism>
<evidence type="ECO:0000256" key="3">
    <source>
        <dbReference type="SAM" id="Phobius"/>
    </source>
</evidence>
<keyword evidence="2 5" id="KW-0560">Oxidoreductase</keyword>
<dbReference type="InterPro" id="IPR009023">
    <property type="entry name" value="HMG_CoA_Rdtase_NAD(P)-bd_sf"/>
</dbReference>
<dbReference type="PROSITE" id="PS50065">
    <property type="entry name" value="HMG_COA_REDUCTASE_4"/>
    <property type="match status" value="1"/>
</dbReference>
<keyword evidence="6" id="KW-1185">Reference proteome</keyword>
<feature type="domain" description="SSD" evidence="4">
    <location>
        <begin position="230"/>
        <end position="405"/>
    </location>
</feature>
<dbReference type="PANTHER" id="PTHR10572">
    <property type="entry name" value="3-HYDROXY-3-METHYLGLUTARYL-COENZYME A REDUCTASE"/>
    <property type="match status" value="1"/>
</dbReference>
<evidence type="ECO:0000259" key="4">
    <source>
        <dbReference type="PROSITE" id="PS50156"/>
    </source>
</evidence>
<evidence type="ECO:0000313" key="6">
    <source>
        <dbReference type="Proteomes" id="UP001479436"/>
    </source>
</evidence>
<evidence type="ECO:0000256" key="1">
    <source>
        <dbReference type="ARBA" id="ARBA00007661"/>
    </source>
</evidence>
<dbReference type="InterPro" id="IPR002202">
    <property type="entry name" value="HMG_CoA_Rdtase"/>
</dbReference>
<dbReference type="PROSITE" id="PS50156">
    <property type="entry name" value="SSD"/>
    <property type="match status" value="1"/>
</dbReference>
<dbReference type="PRINTS" id="PR00071">
    <property type="entry name" value="HMGCOARDTASE"/>
</dbReference>
<name>A0ABR2WMA7_9FUNG</name>
<dbReference type="InterPro" id="IPR023282">
    <property type="entry name" value="HMG_CoA_Rdtase_N"/>
</dbReference>
<comment type="caution">
    <text evidence="5">The sequence shown here is derived from an EMBL/GenBank/DDBJ whole genome shotgun (WGS) entry which is preliminary data.</text>
</comment>
<dbReference type="Gene3D" id="3.90.770.10">
    <property type="entry name" value="3-hydroxy-3-methylglutaryl-coenzyme A Reductase, Chain A, domain 2"/>
    <property type="match status" value="1"/>
</dbReference>
<dbReference type="InterPro" id="IPR009029">
    <property type="entry name" value="HMG_CoA_Rdtase_sub-bd_dom_sf"/>
</dbReference>
<feature type="transmembrane region" description="Helical" evidence="3">
    <location>
        <begin position="259"/>
        <end position="279"/>
    </location>
</feature>
<feature type="transmembrane region" description="Helical" evidence="3">
    <location>
        <begin position="383"/>
        <end position="405"/>
    </location>
</feature>
<comment type="similarity">
    <text evidence="1">Belongs to the HMG-CoA reductase family.</text>
</comment>
<dbReference type="InterPro" id="IPR023074">
    <property type="entry name" value="HMG_CoA_Rdtase_cat_sf"/>
</dbReference>
<gene>
    <name evidence="5" type="primary">HMG1_1</name>
    <name evidence="5" type="ORF">K7432_011495</name>
</gene>
<evidence type="ECO:0000313" key="5">
    <source>
        <dbReference type="EMBL" id="KAK9762609.1"/>
    </source>
</evidence>
<dbReference type="InterPro" id="IPR000731">
    <property type="entry name" value="SSD"/>
</dbReference>
<reference evidence="5 6" key="1">
    <citation type="submission" date="2023-04" db="EMBL/GenBank/DDBJ databases">
        <title>Genome of Basidiobolus ranarum AG-B5.</title>
        <authorList>
            <person name="Stajich J.E."/>
            <person name="Carter-House D."/>
            <person name="Gryganskyi A."/>
        </authorList>
    </citation>
    <scope>NUCLEOTIDE SEQUENCE [LARGE SCALE GENOMIC DNA]</scope>
    <source>
        <strain evidence="5 6">AG-B5</strain>
    </source>
</reference>
<dbReference type="EMBL" id="JASJQH010000894">
    <property type="protein sequence ID" value="KAK9762609.1"/>
    <property type="molecule type" value="Genomic_DNA"/>
</dbReference>
<dbReference type="PROSITE" id="PS51257">
    <property type="entry name" value="PROKAR_LIPOPROTEIN"/>
    <property type="match status" value="1"/>
</dbReference>
<dbReference type="EC" id="1.1.1.34" evidence="5"/>
<dbReference type="Proteomes" id="UP001479436">
    <property type="component" value="Unassembled WGS sequence"/>
</dbReference>
<keyword evidence="3" id="KW-1133">Transmembrane helix</keyword>
<feature type="transmembrane region" description="Helical" evidence="3">
    <location>
        <begin position="563"/>
        <end position="583"/>
    </location>
</feature>
<proteinExistence type="inferred from homology"/>
<keyword evidence="3" id="KW-0812">Transmembrane</keyword>
<dbReference type="InterPro" id="IPR053958">
    <property type="entry name" value="HMGCR/SNAP/NPC1-like_SSD"/>
</dbReference>
<dbReference type="Pfam" id="PF12349">
    <property type="entry name" value="Sterol-sensing"/>
    <property type="match status" value="1"/>
</dbReference>